<name>A0AA40KAH7_9PEZI</name>
<sequence>MAGSQLRPPPSLEGNNGRNPKLRTKWKSWKQASGRSTASDQSLLRPQAQSSKVNGEPGQNTSDPDDHGFQARSPNSRGTRPQDSHGVWRKESARPSPKTTGAPETAKEVGLSPDNPRHGPRSGIGRPWGFDTEINDAVVENALPRGRGRGAGPLDNGSGIHRGSSGFLSRPAPARSVGSRQRSHRPNRIHLPTIETTGQLHHILRTAADNIDLNDHSTVIHDATATDHDVHQVKHFLHHFVITTTAPPFILHNCSSAPSSHHFGILPSTTSTTTTTTTIVSAPAHNHPCGNGNAGGGVPPAPSPTRAPNPPVPSTIDGVPSVKLSITQLTRMDRDDFDSPHDPGSDWRPDCGGSTRDDTGANGTGSARDPYIDSTKRTGGGRYADVVCPGGS</sequence>
<feature type="region of interest" description="Disordered" evidence="1">
    <location>
        <begin position="1"/>
        <end position="130"/>
    </location>
</feature>
<reference evidence="2" key="1">
    <citation type="submission" date="2023-06" db="EMBL/GenBank/DDBJ databases">
        <title>Genome-scale phylogeny and comparative genomics of the fungal order Sordariales.</title>
        <authorList>
            <consortium name="Lawrence Berkeley National Laboratory"/>
            <person name="Hensen N."/>
            <person name="Bonometti L."/>
            <person name="Westerberg I."/>
            <person name="Brannstrom I.O."/>
            <person name="Guillou S."/>
            <person name="Cros-Aarteil S."/>
            <person name="Calhoun S."/>
            <person name="Haridas S."/>
            <person name="Kuo A."/>
            <person name="Mondo S."/>
            <person name="Pangilinan J."/>
            <person name="Riley R."/>
            <person name="LaButti K."/>
            <person name="Andreopoulos B."/>
            <person name="Lipzen A."/>
            <person name="Chen C."/>
            <person name="Yanf M."/>
            <person name="Daum C."/>
            <person name="Ng V."/>
            <person name="Clum A."/>
            <person name="Steindorff A."/>
            <person name="Ohm R."/>
            <person name="Martin F."/>
            <person name="Silar P."/>
            <person name="Natvig D."/>
            <person name="Lalanne C."/>
            <person name="Gautier V."/>
            <person name="Ament-velasquez S.L."/>
            <person name="Kruys A."/>
            <person name="Hutchinson M.I."/>
            <person name="Powell A.J."/>
            <person name="Barry K."/>
            <person name="Miller A.N."/>
            <person name="Grigoriev I.V."/>
            <person name="Debuchy R."/>
            <person name="Gladieux P."/>
            <person name="Thoren M.H."/>
            <person name="Johannesson H."/>
        </authorList>
    </citation>
    <scope>NUCLEOTIDE SEQUENCE</scope>
    <source>
        <strain evidence="2">SMH3187-1</strain>
    </source>
</reference>
<gene>
    <name evidence="2" type="ORF">B0T18DRAFT_388084</name>
</gene>
<feature type="region of interest" description="Disordered" evidence="1">
    <location>
        <begin position="142"/>
        <end position="190"/>
    </location>
</feature>
<feature type="region of interest" description="Disordered" evidence="1">
    <location>
        <begin position="288"/>
        <end position="319"/>
    </location>
</feature>
<evidence type="ECO:0000313" key="3">
    <source>
        <dbReference type="Proteomes" id="UP001172155"/>
    </source>
</evidence>
<dbReference type="AlphaFoldDB" id="A0AA40KAH7"/>
<evidence type="ECO:0000256" key="1">
    <source>
        <dbReference type="SAM" id="MobiDB-lite"/>
    </source>
</evidence>
<feature type="compositionally biased region" description="Basic and acidic residues" evidence="1">
    <location>
        <begin position="331"/>
        <end position="359"/>
    </location>
</feature>
<feature type="compositionally biased region" description="Pro residues" evidence="1">
    <location>
        <begin position="299"/>
        <end position="313"/>
    </location>
</feature>
<protein>
    <submittedName>
        <fullName evidence="2">Uncharacterized protein</fullName>
    </submittedName>
</protein>
<feature type="compositionally biased region" description="Polar residues" evidence="1">
    <location>
        <begin position="30"/>
        <end position="62"/>
    </location>
</feature>
<keyword evidence="3" id="KW-1185">Reference proteome</keyword>
<evidence type="ECO:0000313" key="2">
    <source>
        <dbReference type="EMBL" id="KAK0752053.1"/>
    </source>
</evidence>
<accession>A0AA40KAH7</accession>
<proteinExistence type="predicted"/>
<comment type="caution">
    <text evidence="2">The sequence shown here is derived from an EMBL/GenBank/DDBJ whole genome shotgun (WGS) entry which is preliminary data.</text>
</comment>
<dbReference type="Proteomes" id="UP001172155">
    <property type="component" value="Unassembled WGS sequence"/>
</dbReference>
<organism evidence="2 3">
    <name type="scientific">Schizothecium vesticola</name>
    <dbReference type="NCBI Taxonomy" id="314040"/>
    <lineage>
        <taxon>Eukaryota</taxon>
        <taxon>Fungi</taxon>
        <taxon>Dikarya</taxon>
        <taxon>Ascomycota</taxon>
        <taxon>Pezizomycotina</taxon>
        <taxon>Sordariomycetes</taxon>
        <taxon>Sordariomycetidae</taxon>
        <taxon>Sordariales</taxon>
        <taxon>Schizotheciaceae</taxon>
        <taxon>Schizothecium</taxon>
    </lineage>
</organism>
<dbReference type="EMBL" id="JAUKUD010000002">
    <property type="protein sequence ID" value="KAK0752053.1"/>
    <property type="molecule type" value="Genomic_DNA"/>
</dbReference>
<feature type="region of interest" description="Disordered" evidence="1">
    <location>
        <begin position="331"/>
        <end position="392"/>
    </location>
</feature>
<feature type="compositionally biased region" description="Basic and acidic residues" evidence="1">
    <location>
        <begin position="80"/>
        <end position="93"/>
    </location>
</feature>